<dbReference type="Pfam" id="PF02706">
    <property type="entry name" value="Wzz"/>
    <property type="match status" value="1"/>
</dbReference>
<feature type="compositionally biased region" description="Basic and acidic residues" evidence="17">
    <location>
        <begin position="15"/>
        <end position="24"/>
    </location>
</feature>
<feature type="transmembrane region" description="Helical" evidence="18">
    <location>
        <begin position="447"/>
        <end position="465"/>
    </location>
</feature>
<dbReference type="PANTHER" id="PTHR32309:SF13">
    <property type="entry name" value="FERRIC ENTEROBACTIN TRANSPORT PROTEIN FEPE"/>
    <property type="match status" value="1"/>
</dbReference>
<keyword evidence="10" id="KW-0418">Kinase</keyword>
<keyword evidence="14" id="KW-0829">Tyrosine-protein kinase</keyword>
<evidence type="ECO:0000256" key="16">
    <source>
        <dbReference type="SAM" id="Coils"/>
    </source>
</evidence>
<keyword evidence="7" id="KW-0808">Transferase</keyword>
<evidence type="ECO:0000256" key="5">
    <source>
        <dbReference type="ARBA" id="ARBA00022475"/>
    </source>
</evidence>
<reference evidence="22 23" key="1">
    <citation type="submission" date="2016-10" db="EMBL/GenBank/DDBJ databases">
        <authorList>
            <person name="de Groot N.N."/>
        </authorList>
    </citation>
    <scope>NUCLEOTIDE SEQUENCE [LARGE SCALE GENOMIC DNA]</scope>
    <source>
        <strain evidence="22 23">DSM 25294</strain>
    </source>
</reference>
<evidence type="ECO:0000256" key="15">
    <source>
        <dbReference type="ARBA" id="ARBA00051245"/>
    </source>
</evidence>
<dbReference type="AlphaFoldDB" id="A0A1G9DVU0"/>
<protein>
    <recommendedName>
        <fullName evidence="4">non-specific protein-tyrosine kinase</fullName>
        <ecNumber evidence="4">2.7.10.2</ecNumber>
    </recommendedName>
</protein>
<keyword evidence="13 18" id="KW-0472">Membrane</keyword>
<evidence type="ECO:0000313" key="23">
    <source>
        <dbReference type="Proteomes" id="UP000199382"/>
    </source>
</evidence>
<dbReference type="InterPro" id="IPR032807">
    <property type="entry name" value="GNVR"/>
</dbReference>
<gene>
    <name evidence="22" type="ORF">SAMN04488026_104931</name>
</gene>
<comment type="similarity">
    <text evidence="2">Belongs to the CpsD/CapB family.</text>
</comment>
<feature type="coiled-coil region" evidence="16">
    <location>
        <begin position="277"/>
        <end position="304"/>
    </location>
</feature>
<dbReference type="InterPro" id="IPR027417">
    <property type="entry name" value="P-loop_NTPase"/>
</dbReference>
<evidence type="ECO:0000313" key="22">
    <source>
        <dbReference type="EMBL" id="SDK68017.1"/>
    </source>
</evidence>
<evidence type="ECO:0000256" key="12">
    <source>
        <dbReference type="ARBA" id="ARBA00022989"/>
    </source>
</evidence>
<keyword evidence="6" id="KW-0997">Cell inner membrane</keyword>
<name>A0A1G9DVU0_9RHOB</name>
<evidence type="ECO:0000256" key="11">
    <source>
        <dbReference type="ARBA" id="ARBA00022840"/>
    </source>
</evidence>
<accession>A0A1G9DVU0</accession>
<evidence type="ECO:0000256" key="1">
    <source>
        <dbReference type="ARBA" id="ARBA00004429"/>
    </source>
</evidence>
<evidence type="ECO:0000256" key="2">
    <source>
        <dbReference type="ARBA" id="ARBA00007316"/>
    </source>
</evidence>
<evidence type="ECO:0000256" key="4">
    <source>
        <dbReference type="ARBA" id="ARBA00011903"/>
    </source>
</evidence>
<comment type="similarity">
    <text evidence="3">Belongs to the etk/wzc family.</text>
</comment>
<dbReference type="InterPro" id="IPR005702">
    <property type="entry name" value="Wzc-like_C"/>
</dbReference>
<dbReference type="PANTHER" id="PTHR32309">
    <property type="entry name" value="TYROSINE-PROTEIN KINASE"/>
    <property type="match status" value="1"/>
</dbReference>
<dbReference type="STRING" id="571298.SAMN04488026_104931"/>
<evidence type="ECO:0000256" key="3">
    <source>
        <dbReference type="ARBA" id="ARBA00008883"/>
    </source>
</evidence>
<evidence type="ECO:0000256" key="18">
    <source>
        <dbReference type="SAM" id="Phobius"/>
    </source>
</evidence>
<evidence type="ECO:0000256" key="7">
    <source>
        <dbReference type="ARBA" id="ARBA00022679"/>
    </source>
</evidence>
<dbReference type="CDD" id="cd05387">
    <property type="entry name" value="BY-kinase"/>
    <property type="match status" value="1"/>
</dbReference>
<feature type="coiled-coil region" evidence="16">
    <location>
        <begin position="361"/>
        <end position="402"/>
    </location>
</feature>
<proteinExistence type="inferred from homology"/>
<feature type="domain" description="Tyrosine-protein kinase G-rich" evidence="21">
    <location>
        <begin position="392"/>
        <end position="468"/>
    </location>
</feature>
<dbReference type="NCBIfam" id="TIGR01007">
    <property type="entry name" value="eps_fam"/>
    <property type="match status" value="1"/>
</dbReference>
<dbReference type="SUPFAM" id="SSF52540">
    <property type="entry name" value="P-loop containing nucleoside triphosphate hydrolases"/>
    <property type="match status" value="1"/>
</dbReference>
<comment type="subcellular location">
    <subcellularLocation>
        <location evidence="1">Cell inner membrane</location>
        <topology evidence="1">Multi-pass membrane protein</topology>
    </subcellularLocation>
</comment>
<dbReference type="GO" id="GO:0004715">
    <property type="term" value="F:non-membrane spanning protein tyrosine kinase activity"/>
    <property type="evidence" value="ECO:0007669"/>
    <property type="project" value="UniProtKB-EC"/>
</dbReference>
<dbReference type="InterPro" id="IPR025669">
    <property type="entry name" value="AAA_dom"/>
</dbReference>
<dbReference type="Pfam" id="PF13614">
    <property type="entry name" value="AAA_31"/>
    <property type="match status" value="1"/>
</dbReference>
<evidence type="ECO:0000256" key="13">
    <source>
        <dbReference type="ARBA" id="ARBA00023136"/>
    </source>
</evidence>
<keyword evidence="16" id="KW-0175">Coiled coil</keyword>
<feature type="compositionally biased region" description="Polar residues" evidence="17">
    <location>
        <begin position="1"/>
        <end position="14"/>
    </location>
</feature>
<keyword evidence="5" id="KW-1003">Cell membrane</keyword>
<comment type="catalytic activity">
    <reaction evidence="15">
        <text>L-tyrosyl-[protein] + ATP = O-phospho-L-tyrosyl-[protein] + ADP + H(+)</text>
        <dbReference type="Rhea" id="RHEA:10596"/>
        <dbReference type="Rhea" id="RHEA-COMP:10136"/>
        <dbReference type="Rhea" id="RHEA-COMP:20101"/>
        <dbReference type="ChEBI" id="CHEBI:15378"/>
        <dbReference type="ChEBI" id="CHEBI:30616"/>
        <dbReference type="ChEBI" id="CHEBI:46858"/>
        <dbReference type="ChEBI" id="CHEBI:61978"/>
        <dbReference type="ChEBI" id="CHEBI:456216"/>
        <dbReference type="EC" id="2.7.10.2"/>
    </reaction>
</comment>
<dbReference type="EMBL" id="FNEK01000049">
    <property type="protein sequence ID" value="SDK68017.1"/>
    <property type="molecule type" value="Genomic_DNA"/>
</dbReference>
<sequence length="734" mass="80840">MFGSNSCRQMSVNNKVRDNQDQARNRSLPEGYADDDSIDLLAVFRTLWRGKWIIGFCAVLAMLAGGFYAFRMTVPVYSATSVVALIDRAENVSPIEAVVAGFPASGSGMALYTEVEILQSRALGRKLVEKLDLVNDPEFNPPPSDGPRTSLRSLVRSGLMATLGVEEAMPAPPPSDEEILENTITKALSVFSINNRDYSLVFSIRADWTSPDKAALLADTLAQVYIEDQLQQKYDATEQASVWLSDRVVELRADLESSETAAKEFNASIDLVSAETLTAMNRQLKDLRERALATRRETEQAKEKQSALETAVASGSRQAILEAANDPRLERIALDVEQGLARQTTFDTRLAQVQARFVGELSRLEEQASALESSAARMALRVDKQSQDLVTLEQLEREVEANRLIYESFLVRFREISIQEGIQKADARVISPAVVPKVPFAPRKSRIVMMALILGVLVGSGIVLLREMLNRGFRTAKQLEQATGYPVLGQIPVMPIRDRSKLVPHIVKNVTSPAAEATRNLRTSIDLSNVDHPPKVILSTSCVPGEGKTTTAITLAYHYAALNRKVLLLEGDIRRRVMDQYFNLEHNLGFVSVLSGDAELQDVIHSDEKTGFDILPGENTSVSAADLFASEKFRELLMQLRDKYDQVIIDTPPVLLVPDARSIAMLSDVVLVNVKWDSTTGTQLEQGLGAFASVDAKVAGIVLTNVDPKGMRRYGYGKDYGGYGYGRAGYYGSR</sequence>
<evidence type="ECO:0000256" key="8">
    <source>
        <dbReference type="ARBA" id="ARBA00022692"/>
    </source>
</evidence>
<evidence type="ECO:0000256" key="9">
    <source>
        <dbReference type="ARBA" id="ARBA00022741"/>
    </source>
</evidence>
<dbReference type="InterPro" id="IPR050445">
    <property type="entry name" value="Bact_polysacc_biosynth/exp"/>
</dbReference>
<evidence type="ECO:0000256" key="6">
    <source>
        <dbReference type="ARBA" id="ARBA00022519"/>
    </source>
</evidence>
<keyword evidence="8 18" id="KW-0812">Transmembrane</keyword>
<evidence type="ECO:0000259" key="21">
    <source>
        <dbReference type="Pfam" id="PF13807"/>
    </source>
</evidence>
<dbReference type="Proteomes" id="UP000199382">
    <property type="component" value="Unassembled WGS sequence"/>
</dbReference>
<evidence type="ECO:0000256" key="17">
    <source>
        <dbReference type="SAM" id="MobiDB-lite"/>
    </source>
</evidence>
<keyword evidence="23" id="KW-1185">Reference proteome</keyword>
<evidence type="ECO:0000259" key="19">
    <source>
        <dbReference type="Pfam" id="PF02706"/>
    </source>
</evidence>
<keyword evidence="11" id="KW-0067">ATP-binding</keyword>
<keyword evidence="12 18" id="KW-1133">Transmembrane helix</keyword>
<evidence type="ECO:0000256" key="10">
    <source>
        <dbReference type="ARBA" id="ARBA00022777"/>
    </source>
</evidence>
<dbReference type="EC" id="2.7.10.2" evidence="4"/>
<dbReference type="GO" id="GO:0005886">
    <property type="term" value="C:plasma membrane"/>
    <property type="evidence" value="ECO:0007669"/>
    <property type="project" value="UniProtKB-SubCell"/>
</dbReference>
<feature type="domain" description="AAA" evidence="20">
    <location>
        <begin position="545"/>
        <end position="678"/>
    </location>
</feature>
<feature type="transmembrane region" description="Helical" evidence="18">
    <location>
        <begin position="52"/>
        <end position="70"/>
    </location>
</feature>
<dbReference type="Gene3D" id="3.40.50.300">
    <property type="entry name" value="P-loop containing nucleotide triphosphate hydrolases"/>
    <property type="match status" value="1"/>
</dbReference>
<feature type="region of interest" description="Disordered" evidence="17">
    <location>
        <begin position="1"/>
        <end position="28"/>
    </location>
</feature>
<dbReference type="OrthoDB" id="230260at2"/>
<evidence type="ECO:0000259" key="20">
    <source>
        <dbReference type="Pfam" id="PF13614"/>
    </source>
</evidence>
<keyword evidence="9" id="KW-0547">Nucleotide-binding</keyword>
<feature type="domain" description="Polysaccharide chain length determinant N-terminal" evidence="19">
    <location>
        <begin position="36"/>
        <end position="130"/>
    </location>
</feature>
<organism evidence="22 23">
    <name type="scientific">Aliiruegeria lutimaris</name>
    <dbReference type="NCBI Taxonomy" id="571298"/>
    <lineage>
        <taxon>Bacteria</taxon>
        <taxon>Pseudomonadati</taxon>
        <taxon>Pseudomonadota</taxon>
        <taxon>Alphaproteobacteria</taxon>
        <taxon>Rhodobacterales</taxon>
        <taxon>Roseobacteraceae</taxon>
        <taxon>Aliiruegeria</taxon>
    </lineage>
</organism>
<evidence type="ECO:0000256" key="14">
    <source>
        <dbReference type="ARBA" id="ARBA00023137"/>
    </source>
</evidence>
<dbReference type="GO" id="GO:0005524">
    <property type="term" value="F:ATP binding"/>
    <property type="evidence" value="ECO:0007669"/>
    <property type="project" value="UniProtKB-KW"/>
</dbReference>
<dbReference type="InterPro" id="IPR003856">
    <property type="entry name" value="LPS_length_determ_N"/>
</dbReference>
<dbReference type="Pfam" id="PF13807">
    <property type="entry name" value="GNVR"/>
    <property type="match status" value="1"/>
</dbReference>